<accession>A0ABW4NEC4</accession>
<keyword evidence="8" id="KW-1185">Reference proteome</keyword>
<organism evidence="7 8">
    <name type="scientific">Sphingomonas floccifaciens</name>
    <dbReference type="NCBI Taxonomy" id="1844115"/>
    <lineage>
        <taxon>Bacteria</taxon>
        <taxon>Pseudomonadati</taxon>
        <taxon>Pseudomonadota</taxon>
        <taxon>Alphaproteobacteria</taxon>
        <taxon>Sphingomonadales</taxon>
        <taxon>Sphingomonadaceae</taxon>
        <taxon>Sphingomonas</taxon>
    </lineage>
</organism>
<dbReference type="Pfam" id="PF00512">
    <property type="entry name" value="HisKA"/>
    <property type="match status" value="1"/>
</dbReference>
<dbReference type="Gene3D" id="1.10.287.130">
    <property type="match status" value="1"/>
</dbReference>
<dbReference type="InterPro" id="IPR036097">
    <property type="entry name" value="HisK_dim/P_sf"/>
</dbReference>
<reference evidence="8" key="1">
    <citation type="journal article" date="2019" name="Int. J. Syst. Evol. Microbiol.">
        <title>The Global Catalogue of Microorganisms (GCM) 10K type strain sequencing project: providing services to taxonomists for standard genome sequencing and annotation.</title>
        <authorList>
            <consortium name="The Broad Institute Genomics Platform"/>
            <consortium name="The Broad Institute Genome Sequencing Center for Infectious Disease"/>
            <person name="Wu L."/>
            <person name="Ma J."/>
        </authorList>
    </citation>
    <scope>NUCLEOTIDE SEQUENCE [LARGE SCALE GENOMIC DNA]</scope>
    <source>
        <strain evidence="8">Q85</strain>
    </source>
</reference>
<dbReference type="InterPro" id="IPR036890">
    <property type="entry name" value="HATPase_C_sf"/>
</dbReference>
<evidence type="ECO:0000256" key="4">
    <source>
        <dbReference type="ARBA" id="ARBA00022777"/>
    </source>
</evidence>
<dbReference type="GO" id="GO:0016301">
    <property type="term" value="F:kinase activity"/>
    <property type="evidence" value="ECO:0007669"/>
    <property type="project" value="UniProtKB-KW"/>
</dbReference>
<feature type="domain" description="Histidine kinase" evidence="6">
    <location>
        <begin position="356"/>
        <end position="552"/>
    </location>
</feature>
<dbReference type="PANTHER" id="PTHR42878">
    <property type="entry name" value="TWO-COMPONENT HISTIDINE KINASE"/>
    <property type="match status" value="1"/>
</dbReference>
<dbReference type="InterPro" id="IPR050351">
    <property type="entry name" value="BphY/WalK/GraS-like"/>
</dbReference>
<dbReference type="PANTHER" id="PTHR42878:SF14">
    <property type="entry name" value="OSMOLARITY TWO-COMPONENT SYSTEM PROTEIN SSK1"/>
    <property type="match status" value="1"/>
</dbReference>
<dbReference type="EC" id="2.7.13.3" evidence="2"/>
<name>A0ABW4NEC4_9SPHN</name>
<feature type="region of interest" description="Disordered" evidence="5">
    <location>
        <begin position="220"/>
        <end position="241"/>
    </location>
</feature>
<dbReference type="SUPFAM" id="SSF47384">
    <property type="entry name" value="Homodimeric domain of signal transducing histidine kinase"/>
    <property type="match status" value="1"/>
</dbReference>
<comment type="catalytic activity">
    <reaction evidence="1">
        <text>ATP + protein L-histidine = ADP + protein N-phospho-L-histidine.</text>
        <dbReference type="EC" id="2.7.13.3"/>
    </reaction>
</comment>
<dbReference type="InterPro" id="IPR005467">
    <property type="entry name" value="His_kinase_dom"/>
</dbReference>
<keyword evidence="4 7" id="KW-0418">Kinase</keyword>
<sequence>MRFDDVLGTVRTIDLSTPAAAQAAWRQIVDLVGRRRAPADAWALSTLETIRASVPVAARAASARALFGATPPAALVRVLAADDIAVGAPVLRTAQLDDADWIELLPALTPAARAVLRHRRDLSAGTLRALESFGSVDFVLSGEVAEAADVTTDVMAEPEPEPAVPSVPVESGPFQSLGSIAKTLPVVSEALRRENDNEAPAAEGEVFRIADVVARIEAFQKRRDDEPKGRAPRPDQQRESFRFETDAAGVLRWAEGMPREAILGTTLARQASPAQSGVDGTAAGAFRRRARFDAAHLVIGGAGPAAGRWLMSAVPIFDAATGRFAGYRGSARRPLSHEAPTRAPAAAGPSPDSLRQLVHELRTPTNAIAGFSEMIECQMLGPVDEVYREQAATMRDDAHRLLSAIDDVDVAARVAGGALPLSPQAVEIAPLVARLAGDLHLLAESRGALVEIGASSLVALADPAALDRIVSRLLGAAIGAAAMGETVAVRTLPAGTGRIALALTRPRAFDAHPGEAILSVDDEDSPASLLGVGFSLRLVRNLARAVGGALDIGDSELTLHLPAVVDGEMGHTASS</sequence>
<dbReference type="InterPro" id="IPR003661">
    <property type="entry name" value="HisK_dim/P_dom"/>
</dbReference>
<dbReference type="PROSITE" id="PS50109">
    <property type="entry name" value="HIS_KIN"/>
    <property type="match status" value="1"/>
</dbReference>
<keyword evidence="3" id="KW-0808">Transferase</keyword>
<dbReference type="Proteomes" id="UP001597283">
    <property type="component" value="Unassembled WGS sequence"/>
</dbReference>
<evidence type="ECO:0000256" key="3">
    <source>
        <dbReference type="ARBA" id="ARBA00022679"/>
    </source>
</evidence>
<proteinExistence type="predicted"/>
<gene>
    <name evidence="7" type="ORF">ACFSC3_05905</name>
</gene>
<dbReference type="SUPFAM" id="SSF55874">
    <property type="entry name" value="ATPase domain of HSP90 chaperone/DNA topoisomerase II/histidine kinase"/>
    <property type="match status" value="1"/>
</dbReference>
<evidence type="ECO:0000256" key="1">
    <source>
        <dbReference type="ARBA" id="ARBA00000085"/>
    </source>
</evidence>
<comment type="caution">
    <text evidence="7">The sequence shown here is derived from an EMBL/GenBank/DDBJ whole genome shotgun (WGS) entry which is preliminary data.</text>
</comment>
<dbReference type="EMBL" id="JBHUFC010000002">
    <property type="protein sequence ID" value="MFD1787100.1"/>
    <property type="molecule type" value="Genomic_DNA"/>
</dbReference>
<evidence type="ECO:0000256" key="5">
    <source>
        <dbReference type="SAM" id="MobiDB-lite"/>
    </source>
</evidence>
<evidence type="ECO:0000313" key="7">
    <source>
        <dbReference type="EMBL" id="MFD1787100.1"/>
    </source>
</evidence>
<protein>
    <recommendedName>
        <fullName evidence="2">histidine kinase</fullName>
        <ecNumber evidence="2">2.7.13.3</ecNumber>
    </recommendedName>
</protein>
<evidence type="ECO:0000259" key="6">
    <source>
        <dbReference type="PROSITE" id="PS50109"/>
    </source>
</evidence>
<evidence type="ECO:0000313" key="8">
    <source>
        <dbReference type="Proteomes" id="UP001597283"/>
    </source>
</evidence>
<evidence type="ECO:0000256" key="2">
    <source>
        <dbReference type="ARBA" id="ARBA00012438"/>
    </source>
</evidence>
<dbReference type="CDD" id="cd00082">
    <property type="entry name" value="HisKA"/>
    <property type="match status" value="1"/>
</dbReference>
<feature type="region of interest" description="Disordered" evidence="5">
    <location>
        <begin position="331"/>
        <end position="351"/>
    </location>
</feature>